<reference evidence="4" key="1">
    <citation type="submission" date="2022-08" db="EMBL/GenBank/DDBJ databases">
        <title>Draft genome sequencing of Roseisolibacter agri AW1220.</title>
        <authorList>
            <person name="Tobiishi Y."/>
            <person name="Tonouchi A."/>
        </authorList>
    </citation>
    <scope>NUCLEOTIDE SEQUENCE</scope>
    <source>
        <strain evidence="4">AW1220</strain>
    </source>
</reference>
<dbReference type="InterPro" id="IPR000160">
    <property type="entry name" value="GGDEF_dom"/>
</dbReference>
<dbReference type="PANTHER" id="PTHR44757">
    <property type="entry name" value="DIGUANYLATE CYCLASE DGCP"/>
    <property type="match status" value="1"/>
</dbReference>
<dbReference type="InterPro" id="IPR035919">
    <property type="entry name" value="EAL_sf"/>
</dbReference>
<dbReference type="AlphaFoldDB" id="A0AA37Q044"/>
<dbReference type="Pfam" id="PF00563">
    <property type="entry name" value="EAL"/>
    <property type="match status" value="1"/>
</dbReference>
<organism evidence="4 5">
    <name type="scientific">Roseisolibacter agri</name>
    <dbReference type="NCBI Taxonomy" id="2014610"/>
    <lineage>
        <taxon>Bacteria</taxon>
        <taxon>Pseudomonadati</taxon>
        <taxon>Gemmatimonadota</taxon>
        <taxon>Gemmatimonadia</taxon>
        <taxon>Gemmatimonadales</taxon>
        <taxon>Gemmatimonadaceae</taxon>
        <taxon>Roseisolibacter</taxon>
    </lineage>
</organism>
<dbReference type="CDD" id="cd01948">
    <property type="entry name" value="EAL"/>
    <property type="match status" value="1"/>
</dbReference>
<dbReference type="Proteomes" id="UP001161325">
    <property type="component" value="Unassembled WGS sequence"/>
</dbReference>
<dbReference type="InterPro" id="IPR052155">
    <property type="entry name" value="Biofilm_reg_signaling"/>
</dbReference>
<dbReference type="CDD" id="cd01949">
    <property type="entry name" value="GGDEF"/>
    <property type="match status" value="1"/>
</dbReference>
<comment type="caution">
    <text evidence="4">The sequence shown here is derived from an EMBL/GenBank/DDBJ whole genome shotgun (WGS) entry which is preliminary data.</text>
</comment>
<dbReference type="EMBL" id="BRXS01000001">
    <property type="protein sequence ID" value="GLC24049.1"/>
    <property type="molecule type" value="Genomic_DNA"/>
</dbReference>
<dbReference type="InterPro" id="IPR043128">
    <property type="entry name" value="Rev_trsase/Diguanyl_cyclase"/>
</dbReference>
<dbReference type="PROSITE" id="PS50883">
    <property type="entry name" value="EAL"/>
    <property type="match status" value="1"/>
</dbReference>
<dbReference type="Gene3D" id="3.30.70.270">
    <property type="match status" value="1"/>
</dbReference>
<dbReference type="Pfam" id="PF13185">
    <property type="entry name" value="GAF_2"/>
    <property type="match status" value="1"/>
</dbReference>
<dbReference type="PANTHER" id="PTHR44757:SF2">
    <property type="entry name" value="BIOFILM ARCHITECTURE MAINTENANCE PROTEIN MBAA"/>
    <property type="match status" value="1"/>
</dbReference>
<dbReference type="SUPFAM" id="SSF141868">
    <property type="entry name" value="EAL domain-like"/>
    <property type="match status" value="1"/>
</dbReference>
<feature type="domain" description="EAL" evidence="2">
    <location>
        <begin position="427"/>
        <end position="683"/>
    </location>
</feature>
<dbReference type="InterPro" id="IPR029787">
    <property type="entry name" value="Nucleotide_cyclase"/>
</dbReference>
<dbReference type="Gene3D" id="3.20.20.450">
    <property type="entry name" value="EAL domain"/>
    <property type="match status" value="1"/>
</dbReference>
<dbReference type="FunFam" id="3.20.20.450:FF:000001">
    <property type="entry name" value="Cyclic di-GMP phosphodiesterase yahA"/>
    <property type="match status" value="1"/>
</dbReference>
<protein>
    <submittedName>
        <fullName evidence="4">Uncharacterized protein</fullName>
    </submittedName>
</protein>
<name>A0AA37Q044_9BACT</name>
<dbReference type="NCBIfam" id="TIGR00254">
    <property type="entry name" value="GGDEF"/>
    <property type="match status" value="1"/>
</dbReference>
<dbReference type="SMART" id="SM00052">
    <property type="entry name" value="EAL"/>
    <property type="match status" value="1"/>
</dbReference>
<evidence type="ECO:0000313" key="4">
    <source>
        <dbReference type="EMBL" id="GLC24049.1"/>
    </source>
</evidence>
<dbReference type="Gene3D" id="3.30.450.40">
    <property type="match status" value="1"/>
</dbReference>
<evidence type="ECO:0000259" key="3">
    <source>
        <dbReference type="PROSITE" id="PS50887"/>
    </source>
</evidence>
<proteinExistence type="predicted"/>
<dbReference type="SUPFAM" id="SSF55781">
    <property type="entry name" value="GAF domain-like"/>
    <property type="match status" value="1"/>
</dbReference>
<dbReference type="PROSITE" id="PS50887">
    <property type="entry name" value="GGDEF"/>
    <property type="match status" value="1"/>
</dbReference>
<feature type="region of interest" description="Disordered" evidence="1">
    <location>
        <begin position="1"/>
        <end position="23"/>
    </location>
</feature>
<dbReference type="InterPro" id="IPR029016">
    <property type="entry name" value="GAF-like_dom_sf"/>
</dbReference>
<dbReference type="InterPro" id="IPR001633">
    <property type="entry name" value="EAL_dom"/>
</dbReference>
<evidence type="ECO:0000313" key="5">
    <source>
        <dbReference type="Proteomes" id="UP001161325"/>
    </source>
</evidence>
<dbReference type="RefSeq" id="WP_284348495.1">
    <property type="nucleotide sequence ID" value="NZ_BRXS01000001.1"/>
</dbReference>
<keyword evidence="5" id="KW-1185">Reference proteome</keyword>
<dbReference type="SMART" id="SM00267">
    <property type="entry name" value="GGDEF"/>
    <property type="match status" value="1"/>
</dbReference>
<dbReference type="SMART" id="SM00065">
    <property type="entry name" value="GAF"/>
    <property type="match status" value="1"/>
</dbReference>
<dbReference type="Pfam" id="PF00990">
    <property type="entry name" value="GGDEF"/>
    <property type="match status" value="1"/>
</dbReference>
<dbReference type="SUPFAM" id="SSF55073">
    <property type="entry name" value="Nucleotide cyclase"/>
    <property type="match status" value="1"/>
</dbReference>
<accession>A0AA37Q044</accession>
<dbReference type="InterPro" id="IPR003018">
    <property type="entry name" value="GAF"/>
</dbReference>
<sequence length="695" mass="76456">MSIERAPGPFGERPEESADAQVARLTRRLERERRARVEAEAVAERGLRDLYERQREIVLLGAISAEANRATSVEAVLRFALEQLCAHTGWPVAHVLLPAPPDDAAAEPGVAALVTSGIWHCRAATPYAPFVEATARRRFAHGEGLPGRILASGTPLWITEIAEDERFPRWREAAAAGLRAGFGLPVLVGEQVGAVLEFFSEATVPPDGPLLELAAHVGLQLGRVLERKRAEERLVHDAFHDALTGLPNRALFRERLELAVKRARRHTDYRFAVLFLDLDRFKLVNDSLGHHVGDRLIEEASRRLARCLRHDALLPLAAGTRSPGEDTLARLGGDEFTVLLDDIREDSDAFRVAERLQAVLQEPFVLDGHEIVTSASIGVVTNGRIDGADSVDALLRNADAAMYRAKANGRARAELFDTTMHAQAMARLRLESELRRALERDEFRLVYQPIIALASGDVAGFEALVRWQHPTRGLVSPMEFIPVAEECGLILPLGDWVLRTACRQLRAWQATFPAAARMTMSVNIAPRQFAQPDLLERVRRVLVETDLEASCLKLEITETAAMGNAARTQEVLQALHALGVRLSIDDFGTGYSSLSYLRRFPLQTLKIDRSFIDGMDREQESREIVRGIIVLATTLGMDVVAEGAETQEQVAHLRELSCGFGQGYFFQRPADEATITGLLAAMAPEVAPEAAGAAS</sequence>
<feature type="domain" description="GGDEF" evidence="3">
    <location>
        <begin position="269"/>
        <end position="418"/>
    </location>
</feature>
<gene>
    <name evidence="4" type="ORF">rosag_05620</name>
</gene>
<evidence type="ECO:0000259" key="2">
    <source>
        <dbReference type="PROSITE" id="PS50883"/>
    </source>
</evidence>
<evidence type="ECO:0000256" key="1">
    <source>
        <dbReference type="SAM" id="MobiDB-lite"/>
    </source>
</evidence>